<sequence>MVSWGHLHDALAHLLELVQEDEPQAAGNTERRLARAVDELRASVRRMVADADILGFLPPETADPPRRGLVRYVSLVGRVVGAIAACEKQDWSEPGWRQLISLAGQVSAEVDQLTINEVPALVEVEEGAVRRAIGIDDRELVDGQGLAFTSRLEVAWSRDETHLDRRLRGQSAHLIDTSVVLSPSLRRHLVALVTTSFPLVANRVAVAARDLVLGALETDEAAFMAAWEEQWAGERMMWQGHAGFFKAHLELESGDRDDEHRLESVANAYVLAVEGDARRTAIAALAFAGQRLPGDSTLRPVHDAISRREGRLFEALASVIQVAWRNAIAHRDIWWDSDLGAARLGEDVVTLETLFMSAERARAVCQAFHHGVEVAFAIAKPPVRDWLTNAPESARNLAILEALGGCGISVHDLRRSGGTLELVVQSLDSDSFLQLCFGIIRSAELDHGISHWLVRQRTPNLTPISIDRDWVERVWAEAPEGMLRAPEDMFPLIVNALINSGAEPVPAVRHVIAYAAAQVTGEASRLGEGLAAGDERARTSLHECVVHCRRGLALAAELSGNESARKLASRIDAMLASVEARRDGSVESLHEVLAPVQAVFNARRMAAPPWFQG</sequence>
<organism evidence="1 2">
    <name type="scientific">Streptacidiphilus jiangxiensis</name>
    <dbReference type="NCBI Taxonomy" id="235985"/>
    <lineage>
        <taxon>Bacteria</taxon>
        <taxon>Bacillati</taxon>
        <taxon>Actinomycetota</taxon>
        <taxon>Actinomycetes</taxon>
        <taxon>Kitasatosporales</taxon>
        <taxon>Streptomycetaceae</taxon>
        <taxon>Streptacidiphilus</taxon>
    </lineage>
</organism>
<evidence type="ECO:0000313" key="2">
    <source>
        <dbReference type="Proteomes" id="UP000183015"/>
    </source>
</evidence>
<dbReference type="EMBL" id="FOAZ01000010">
    <property type="protein sequence ID" value="SEL58968.1"/>
    <property type="molecule type" value="Genomic_DNA"/>
</dbReference>
<dbReference type="Proteomes" id="UP000183015">
    <property type="component" value="Unassembled WGS sequence"/>
</dbReference>
<name>A0A1H7RG28_STRJI</name>
<dbReference type="AlphaFoldDB" id="A0A1H7RG28"/>
<evidence type="ECO:0000313" key="1">
    <source>
        <dbReference type="EMBL" id="SEL58968.1"/>
    </source>
</evidence>
<keyword evidence="2" id="KW-1185">Reference proteome</keyword>
<gene>
    <name evidence="1" type="ORF">SAMN05414137_110101</name>
</gene>
<accession>A0A1H7RG28</accession>
<reference evidence="2" key="1">
    <citation type="submission" date="2016-10" db="EMBL/GenBank/DDBJ databases">
        <authorList>
            <person name="Varghese N."/>
        </authorList>
    </citation>
    <scope>NUCLEOTIDE SEQUENCE [LARGE SCALE GENOMIC DNA]</scope>
    <source>
        <strain evidence="2">DSM 45096 / BCRC 16803 / CGMCC 4.1857 / CIP 109030 / JCM 12277 / KCTC 19219 / NBRC 100920 / 33214</strain>
    </source>
</reference>
<protein>
    <submittedName>
        <fullName evidence="1">Uncharacterized protein</fullName>
    </submittedName>
</protein>
<proteinExistence type="predicted"/>